<reference evidence="1" key="1">
    <citation type="journal article" date="2015" name="Nature">
        <title>Complex archaea that bridge the gap between prokaryotes and eukaryotes.</title>
        <authorList>
            <person name="Spang A."/>
            <person name="Saw J.H."/>
            <person name="Jorgensen S.L."/>
            <person name="Zaremba-Niedzwiedzka K."/>
            <person name="Martijn J."/>
            <person name="Lind A.E."/>
            <person name="van Eijk R."/>
            <person name="Schleper C."/>
            <person name="Guy L."/>
            <person name="Ettema T.J."/>
        </authorList>
    </citation>
    <scope>NUCLEOTIDE SEQUENCE</scope>
</reference>
<evidence type="ECO:0008006" key="2">
    <source>
        <dbReference type="Google" id="ProtNLM"/>
    </source>
</evidence>
<sequence>MDFLKTMLAQLKGKTVWGVLLILLTQFTGLDSEALTGILNSGVDLLTAAGAFLTVVGVNHKIDKYLQAIKDKTG</sequence>
<name>A0A0F9VU48_9ZZZZ</name>
<evidence type="ECO:0000313" key="1">
    <source>
        <dbReference type="EMBL" id="KKN76986.1"/>
    </source>
</evidence>
<comment type="caution">
    <text evidence="1">The sequence shown here is derived from an EMBL/GenBank/DDBJ whole genome shotgun (WGS) entry which is preliminary data.</text>
</comment>
<protein>
    <recommendedName>
        <fullName evidence="2">Holin</fullName>
    </recommendedName>
</protein>
<proteinExistence type="predicted"/>
<dbReference type="EMBL" id="LAZR01000286">
    <property type="protein sequence ID" value="KKN76986.1"/>
    <property type="molecule type" value="Genomic_DNA"/>
</dbReference>
<organism evidence="1">
    <name type="scientific">marine sediment metagenome</name>
    <dbReference type="NCBI Taxonomy" id="412755"/>
    <lineage>
        <taxon>unclassified sequences</taxon>
        <taxon>metagenomes</taxon>
        <taxon>ecological metagenomes</taxon>
    </lineage>
</organism>
<accession>A0A0F9VU48</accession>
<gene>
    <name evidence="1" type="ORF">LCGC14_0364780</name>
</gene>
<dbReference type="AlphaFoldDB" id="A0A0F9VU48"/>